<dbReference type="GO" id="GO:0007156">
    <property type="term" value="P:homophilic cell adhesion via plasma membrane adhesion molecules"/>
    <property type="evidence" value="ECO:0007669"/>
    <property type="project" value="TreeGrafter"/>
</dbReference>
<feature type="domain" description="Ig-like" evidence="8">
    <location>
        <begin position="896"/>
        <end position="980"/>
    </location>
</feature>
<evidence type="ECO:0000313" key="9">
    <source>
        <dbReference type="EMBL" id="KAK2165035.1"/>
    </source>
</evidence>
<keyword evidence="5" id="KW-0325">Glycoprotein</keyword>
<dbReference type="GO" id="GO:0030424">
    <property type="term" value="C:axon"/>
    <property type="evidence" value="ECO:0007669"/>
    <property type="project" value="TreeGrafter"/>
</dbReference>
<evidence type="ECO:0000256" key="3">
    <source>
        <dbReference type="ARBA" id="ARBA00022729"/>
    </source>
</evidence>
<dbReference type="FunFam" id="2.60.40.10:FF:000503">
    <property type="entry name" value="Hemicentin 1"/>
    <property type="match status" value="3"/>
</dbReference>
<dbReference type="PANTHER" id="PTHR10075:SF100">
    <property type="entry name" value="FASCICLIN-2"/>
    <property type="match status" value="1"/>
</dbReference>
<organism evidence="9 10">
    <name type="scientific">Ridgeia piscesae</name>
    <name type="common">Tubeworm</name>
    <dbReference type="NCBI Taxonomy" id="27915"/>
    <lineage>
        <taxon>Eukaryota</taxon>
        <taxon>Metazoa</taxon>
        <taxon>Spiralia</taxon>
        <taxon>Lophotrochozoa</taxon>
        <taxon>Annelida</taxon>
        <taxon>Polychaeta</taxon>
        <taxon>Sedentaria</taxon>
        <taxon>Canalipalpata</taxon>
        <taxon>Sabellida</taxon>
        <taxon>Siboglinidae</taxon>
        <taxon>Ridgeia</taxon>
    </lineage>
</organism>
<feature type="domain" description="Ig-like" evidence="8">
    <location>
        <begin position="805"/>
        <end position="893"/>
    </location>
</feature>
<gene>
    <name evidence="9" type="ORF">NP493_1369g00010</name>
</gene>
<feature type="domain" description="Ig-like" evidence="8">
    <location>
        <begin position="1172"/>
        <end position="1259"/>
    </location>
</feature>
<feature type="domain" description="Ig-like" evidence="8">
    <location>
        <begin position="2294"/>
        <end position="2387"/>
    </location>
</feature>
<keyword evidence="2" id="KW-0964">Secreted</keyword>
<dbReference type="Pfam" id="PF23560">
    <property type="entry name" value="GBD_Hemicentin"/>
    <property type="match status" value="1"/>
</dbReference>
<feature type="domain" description="Ig-like" evidence="8">
    <location>
        <begin position="2015"/>
        <end position="2104"/>
    </location>
</feature>
<keyword evidence="10" id="KW-1185">Reference proteome</keyword>
<proteinExistence type="predicted"/>
<feature type="domain" description="Ig-like" evidence="8">
    <location>
        <begin position="439"/>
        <end position="515"/>
    </location>
</feature>
<evidence type="ECO:0000256" key="7">
    <source>
        <dbReference type="SAM" id="MobiDB-lite"/>
    </source>
</evidence>
<dbReference type="GO" id="GO:0070593">
    <property type="term" value="P:dendrite self-avoidance"/>
    <property type="evidence" value="ECO:0007669"/>
    <property type="project" value="TreeGrafter"/>
</dbReference>
<dbReference type="InterPro" id="IPR013106">
    <property type="entry name" value="Ig_V-set"/>
</dbReference>
<dbReference type="SUPFAM" id="SSF57997">
    <property type="entry name" value="Tropomyosin"/>
    <property type="match status" value="1"/>
</dbReference>
<evidence type="ECO:0000256" key="2">
    <source>
        <dbReference type="ARBA" id="ARBA00022525"/>
    </source>
</evidence>
<dbReference type="FunFam" id="2.60.40.10:FF:000032">
    <property type="entry name" value="palladin isoform X1"/>
    <property type="match status" value="4"/>
</dbReference>
<dbReference type="GO" id="GO:0005886">
    <property type="term" value="C:plasma membrane"/>
    <property type="evidence" value="ECO:0007669"/>
    <property type="project" value="TreeGrafter"/>
</dbReference>
<feature type="domain" description="Ig-like" evidence="8">
    <location>
        <begin position="2658"/>
        <end position="2742"/>
    </location>
</feature>
<feature type="domain" description="Ig-like" evidence="8">
    <location>
        <begin position="2840"/>
        <end position="2922"/>
    </location>
</feature>
<feature type="compositionally biased region" description="Acidic residues" evidence="7">
    <location>
        <begin position="1950"/>
        <end position="1989"/>
    </location>
</feature>
<dbReference type="GO" id="GO:0005576">
    <property type="term" value="C:extracellular region"/>
    <property type="evidence" value="ECO:0007669"/>
    <property type="project" value="UniProtKB-SubCell"/>
</dbReference>
<dbReference type="InterPro" id="IPR056861">
    <property type="entry name" value="HMCN1-like_VWA"/>
</dbReference>
<dbReference type="InterPro" id="IPR056475">
    <property type="entry name" value="GBD_Hemicentin/VWA7"/>
</dbReference>
<dbReference type="Gene3D" id="1.10.287.1490">
    <property type="match status" value="1"/>
</dbReference>
<feature type="domain" description="Ig-like" evidence="8">
    <location>
        <begin position="2749"/>
        <end position="2835"/>
    </location>
</feature>
<feature type="domain" description="Ig-like" evidence="8">
    <location>
        <begin position="2109"/>
        <end position="2197"/>
    </location>
</feature>
<feature type="domain" description="Ig-like" evidence="8">
    <location>
        <begin position="2391"/>
        <end position="2482"/>
    </location>
</feature>
<feature type="domain" description="Ig-like" evidence="8">
    <location>
        <begin position="2563"/>
        <end position="2653"/>
    </location>
</feature>
<feature type="domain" description="Ig-like" evidence="8">
    <location>
        <begin position="1275"/>
        <end position="1364"/>
    </location>
</feature>
<dbReference type="Gene3D" id="2.160.20.80">
    <property type="entry name" value="E3 ubiquitin-protein ligase SopA"/>
    <property type="match status" value="1"/>
</dbReference>
<dbReference type="SMART" id="SM00408">
    <property type="entry name" value="IGc2"/>
    <property type="match status" value="24"/>
</dbReference>
<dbReference type="InterPro" id="IPR036179">
    <property type="entry name" value="Ig-like_dom_sf"/>
</dbReference>
<evidence type="ECO:0000256" key="6">
    <source>
        <dbReference type="ARBA" id="ARBA00023319"/>
    </source>
</evidence>
<feature type="region of interest" description="Disordered" evidence="7">
    <location>
        <begin position="2515"/>
        <end position="2549"/>
    </location>
</feature>
<reference evidence="9" key="1">
    <citation type="journal article" date="2023" name="Mol. Biol. Evol.">
        <title>Third-Generation Sequencing Reveals the Adaptive Role of the Epigenome in Three Deep-Sea Polychaetes.</title>
        <authorList>
            <person name="Perez M."/>
            <person name="Aroh O."/>
            <person name="Sun Y."/>
            <person name="Lan Y."/>
            <person name="Juniper S.K."/>
            <person name="Young C.R."/>
            <person name="Angers B."/>
            <person name="Qian P.Y."/>
        </authorList>
    </citation>
    <scope>NUCLEOTIDE SEQUENCE</scope>
    <source>
        <strain evidence="9">R07B-5</strain>
    </source>
</reference>
<keyword evidence="3" id="KW-0732">Signal</keyword>
<dbReference type="InterPro" id="IPR003598">
    <property type="entry name" value="Ig_sub2"/>
</dbReference>
<dbReference type="PANTHER" id="PTHR10075">
    <property type="entry name" value="BASIGIN RELATED"/>
    <property type="match status" value="1"/>
</dbReference>
<dbReference type="SMART" id="SM00406">
    <property type="entry name" value="IGv"/>
    <property type="match status" value="9"/>
</dbReference>
<dbReference type="SUPFAM" id="SSF53300">
    <property type="entry name" value="vWA-like"/>
    <property type="match status" value="1"/>
</dbReference>
<feature type="domain" description="Ig-like" evidence="8">
    <location>
        <begin position="2202"/>
        <end position="2290"/>
    </location>
</feature>
<dbReference type="CDD" id="cd00096">
    <property type="entry name" value="Ig"/>
    <property type="match status" value="9"/>
</dbReference>
<feature type="domain" description="Ig-like" evidence="8">
    <location>
        <begin position="351"/>
        <end position="435"/>
    </location>
</feature>
<feature type="region of interest" description="Disordered" evidence="7">
    <location>
        <begin position="1822"/>
        <end position="1990"/>
    </location>
</feature>
<dbReference type="SMART" id="SM00409">
    <property type="entry name" value="IG"/>
    <property type="match status" value="24"/>
</dbReference>
<dbReference type="InterPro" id="IPR013098">
    <property type="entry name" value="Ig_I-set"/>
</dbReference>
<dbReference type="InterPro" id="IPR007110">
    <property type="entry name" value="Ig-like_dom"/>
</dbReference>
<keyword evidence="4" id="KW-1015">Disulfide bond</keyword>
<feature type="domain" description="Ig-like" evidence="8">
    <location>
        <begin position="532"/>
        <end position="617"/>
    </location>
</feature>
<feature type="domain" description="Ig-like" evidence="8">
    <location>
        <begin position="1658"/>
        <end position="1751"/>
    </location>
</feature>
<feature type="domain" description="Ig-like" evidence="8">
    <location>
        <begin position="987"/>
        <end position="1073"/>
    </location>
</feature>
<dbReference type="Pfam" id="PF25106">
    <property type="entry name" value="VWA_4"/>
    <property type="match status" value="1"/>
</dbReference>
<dbReference type="Gene3D" id="2.60.40.10">
    <property type="entry name" value="Immunoglobulins"/>
    <property type="match status" value="24"/>
</dbReference>
<sequence length="2929" mass="321604">MAEVCCEHNHGQEIGPVTVTTDPGKFQLELRDLYVQGGGDCPEMSIGAVRLALTESLPNSFIYVFTDARAKDYMITEEVLTLIQRKQSQVVFVMTGDCGNTSHPGYKAYEQIAATSSGQIFLLKKSQVNQILNFVRVAVQSRKVNLLSIDSEVADSIWYELPIDTKLQEFTISLSGPDAKVVIKNPEGVTMNLKNGLNELLSLKKALILNVKDPMPGKWRLKMSSTGLHTIRITGLSSLDFAHGFSRRPTLDLTETDVQPIKGVPTHLLINITNLTPPGRLTHLELLNLHADVLLEVPIVYNGSNPFLYNVSAFMPPNNFFFLKVMGTDDQGFTFQRTTSTAINSAEPERPALTMKKVTRGFYDTTVSLNCSVYSLVPFSVQWFQDGRKLGNKMFFRESADALWSIRHVSSQSEGNYICNATNSAGTSIATTYLDVKDPPPTIVPPRNVSVLPGDSVVLACTARSTVPFNITWLKPEEDFDPLTFPRARLFQNGSMLIRKVKESDEGPYICRAENEGGHTDALVWLIIQRSPIVQPVPHTQSFVAGGSVNITCTSRAYPKPTYVWRRNGAILPLTEKVRYTPDGVLRMYNLQEKDAGEYECVATNSAGTGSGMATLNFIVAPRIRNPNSVVLVNNGETAILRCDVDGIPPPTITWYRGAFEMKGLPYIKINEVGELFIDGTQEMDAGEYQCVATNEAGTVTGNVILQVGSAPVITNAPSSIGIDILKNASLPCDASGLPPPQVVWRRADGKPIDFQYRFTMLRSGTLFIHGIQKEDEGMYTCRVQNEFGSQEVSAFITVTGIVRPVIQYTNPRVETIVGRTVKMQCTVLQGNPWPRIMWIKDGELVADHERIEDDGNGNMIIRNVQVEDEGEFVCLATNVGGNATYVTKLDVQVPPSIEEGETEFTANEGSTIQLPCEVEGDPRPKIIWTKGGVRISDTDPHYFINEDGSLDIFSVKTQDTATYVCTAINQAGSKEKRVTLFVQLPPRIAPTKDEFTVIVNNPIQLPCEAIGVPPPMTQWRKGGQNLTRSDLGVVFLPNGALRINRVQTEDGGVYECIATSIAGVATKALTLTVQVPPRIVSEGPSSVTVMVGDEVMLGCENVGYPPPVISWTKDRHNIDFFDISHNYQLTESGSLFIEEAELDDTAKYTCQAENPAGMASTEINLIVHEAPNIPESTPTNTTIIEGNKVVLPCPATGTPTPEITWFKDGKRITGNELGIMIRSDGSLQLDHAQGEDAGHYVCEATNVAGKQTHGIDLKVFLPPRFLDKDGNIMPEGNTIPENPQVVRDGTVKLLCPADAIPPPQITWYKNGKELTHDMFGERIVVLDGGRELIIYSADIKDTARYTCIASNLAGETEKNFDLDVQVPPSVNPGGGEGGNMVNTNISVIAENAVIIECPITGTPQPEIIWYKEGVRLHPENEVNMRLLDQGRRLEISVADTTDTGRYRCEGENAAGKASLDFDVEVLVPAGIENSDVVSEPKVMINKSITLSCPATGIPIPEVMWFKEEMPITRNSSKVFILDNGWRLLIDGAEVKHTGRYSCRAKNKAGQTDKFYDLHVLVPPLIDRGSIDINPKVVVNHTVVVNCPVTGIPVPQIQWLRNDVLLDVIRYPNIEIVANGRQLRIKHARVSDAANYRCVALNDAGEDSVDFDLEVHVPTFIDKEDLDRTPKVIINTPLVLECPAIGIPMPQVRWFKNGKPIDLLNNPHIKILKVKDGRPLKIMAAQVNDTGIYECRAENEAGTDKISYNVNVHGKNSLDASPVMAGTERAPPNRPGEENSSGSAEDVFPQWMQYFAMPPRKGTLKLAGTVTELTRALELHLPEEEDTQPQMPAPAPDAEQAADVAELEVDAAEPEADPAEPEVESAEPEAESAEPEVESAEPEVESAEPEVESAEPEVESAEPEVESAEPEVESAEPEVESAEPEADPAEPEVESAEPEVESAEPQVESAEPEVESAEPEAESAEPEVESAEPEADPAEPEVESAEPEADAGHYETFKFTRQGELVAVFYESVPPKIDENASTPMNPQVIINRTIILNCAVGGIPKPTIKWLVDGRPLVLGPRFRLLSENRQLEIVRAEVPDQARYTCIASNPAGVADRDFDLDVLVPPYIDDNNVENNPKVVKGRHITLNCPAMGIPYPTVTWYKENVLIEADIRHHMLQRGRRLRITAAQEEDTGSYTCIATNIAGQSRRNFNLHVLVPPTIDEANLVDNPKVVVNRTVLLECPVEGIPPPEVRWLKDTMPLVLTKFMTLVSDGRQLEIANAQVSDTAVYTCIAINEAGELTRNFELDVLVPAHIMDFDKLDKVFVIENRTAYIECDANGIPPPAIMWMKDRLPIEDLDVFKTKMRLLNNGRQLEIRNVKVEDGGRYTCVATNKAGQQEKTSKLKVQVPPLIPGSGAVEELAVVVRQSVRMECEPTGDPKPKVSWYKDGKLLVPKKNRYMRMMHGGKVLQIMAARVKDTGTYKCKAENIAGEAEKRFTLAVHVQFSSAQLSSAQLSSAQLSSAQLSSAQLSSAQLSSAQLRPGQARPGQARPGQARPGQARPGQARPVQSSPVQFLFEFPPTIENSQRIVEKSTVIGQSITLECIASGTPKPQIKWIREDEPLSFITNPNLLMIDGGKKLRIINTQLIEVGGYTCVATNVAGNATKEFLLKVLVPPTIEEGLTEVAATVNTRTSLECETLGLPEPSVSWKKDGKPIRSSGPRYRMHRSGTLEFSAVNVIDTGVYECIAENAAGTVSREITLKVLVPPSIEMEGPLKRRVIKGEEVKLECNASGVPKPRIAWQKGTRVLGHTAAYKQLPSGALLIKSTEIRDSGIYICIAQNNAGNDIRQMSLEVQVPPTIEDQKQEFTVTENNKLVLPCRASGIPPPQITWRKDGDPVALNNFRFRILRTGWLVIHITRKEDSGSFECVAENEAGQASISMDVIVYG</sequence>
<dbReference type="PROSITE" id="PS50835">
    <property type="entry name" value="IG_LIKE"/>
    <property type="match status" value="24"/>
</dbReference>
<feature type="domain" description="Ig-like" evidence="8">
    <location>
        <begin position="1078"/>
        <end position="1167"/>
    </location>
</feature>
<dbReference type="Proteomes" id="UP001209878">
    <property type="component" value="Unassembled WGS sequence"/>
</dbReference>
<evidence type="ECO:0000256" key="4">
    <source>
        <dbReference type="ARBA" id="ARBA00023157"/>
    </source>
</evidence>
<protein>
    <recommendedName>
        <fullName evidence="8">Ig-like domain-containing protein</fullName>
    </recommendedName>
</protein>
<evidence type="ECO:0000256" key="1">
    <source>
        <dbReference type="ARBA" id="ARBA00004613"/>
    </source>
</evidence>
<dbReference type="Pfam" id="PF07679">
    <property type="entry name" value="I-set"/>
    <property type="match status" value="21"/>
</dbReference>
<evidence type="ECO:0000256" key="5">
    <source>
        <dbReference type="ARBA" id="ARBA00023180"/>
    </source>
</evidence>
<dbReference type="FunFam" id="2.60.40.10:FF:000130">
    <property type="entry name" value="Hemicentin 1"/>
    <property type="match status" value="8"/>
</dbReference>
<dbReference type="SUPFAM" id="SSF141571">
    <property type="entry name" value="Pentapeptide repeat-like"/>
    <property type="match status" value="1"/>
</dbReference>
<dbReference type="InterPro" id="IPR003599">
    <property type="entry name" value="Ig_sub"/>
</dbReference>
<dbReference type="GO" id="GO:0007411">
    <property type="term" value="P:axon guidance"/>
    <property type="evidence" value="ECO:0007669"/>
    <property type="project" value="TreeGrafter"/>
</dbReference>
<feature type="domain" description="Ig-like" evidence="8">
    <location>
        <begin position="1469"/>
        <end position="1559"/>
    </location>
</feature>
<name>A0AAD9K5Z6_RIDPI</name>
<feature type="domain" description="Ig-like" evidence="8">
    <location>
        <begin position="622"/>
        <end position="701"/>
    </location>
</feature>
<feature type="domain" description="Ig-like" evidence="8">
    <location>
        <begin position="1369"/>
        <end position="1465"/>
    </location>
</feature>
<dbReference type="FunFam" id="2.60.40.10:FF:000186">
    <property type="entry name" value="Hemicentin 1"/>
    <property type="match status" value="6"/>
</dbReference>
<accession>A0AAD9K5Z6</accession>
<dbReference type="SUPFAM" id="SSF48726">
    <property type="entry name" value="Immunoglobulin"/>
    <property type="match status" value="24"/>
</dbReference>
<evidence type="ECO:0000259" key="8">
    <source>
        <dbReference type="PROSITE" id="PS50835"/>
    </source>
</evidence>
<dbReference type="Pfam" id="PF13927">
    <property type="entry name" value="Ig_3"/>
    <property type="match status" value="3"/>
</dbReference>
<feature type="domain" description="Ig-like" evidence="8">
    <location>
        <begin position="1563"/>
        <end position="1654"/>
    </location>
</feature>
<evidence type="ECO:0000313" key="10">
    <source>
        <dbReference type="Proteomes" id="UP001209878"/>
    </source>
</evidence>
<keyword evidence="6" id="KW-0393">Immunoglobulin domain</keyword>
<comment type="caution">
    <text evidence="9">The sequence shown here is derived from an EMBL/GenBank/DDBJ whole genome shotgun (WGS) entry which is preliminary data.</text>
</comment>
<feature type="region of interest" description="Disordered" evidence="7">
    <location>
        <begin position="1757"/>
        <end position="1784"/>
    </location>
</feature>
<dbReference type="InterPro" id="IPR013783">
    <property type="entry name" value="Ig-like_fold"/>
</dbReference>
<comment type="subcellular location">
    <subcellularLocation>
        <location evidence="1">Secreted</location>
    </subcellularLocation>
</comment>
<feature type="domain" description="Ig-like" evidence="8">
    <location>
        <begin position="712"/>
        <end position="798"/>
    </location>
</feature>
<dbReference type="EMBL" id="JAODUO010001384">
    <property type="protein sequence ID" value="KAK2165035.1"/>
    <property type="molecule type" value="Genomic_DNA"/>
</dbReference>
<dbReference type="GO" id="GO:0098632">
    <property type="term" value="F:cell-cell adhesion mediator activity"/>
    <property type="evidence" value="ECO:0007669"/>
    <property type="project" value="TreeGrafter"/>
</dbReference>
<feature type="compositionally biased region" description="Acidic residues" evidence="7">
    <location>
        <begin position="1845"/>
        <end position="1942"/>
    </location>
</feature>
<dbReference type="InterPro" id="IPR036465">
    <property type="entry name" value="vWFA_dom_sf"/>
</dbReference>